<gene>
    <name evidence="2" type="ORF">H206_01066</name>
</gene>
<feature type="compositionally biased region" description="Polar residues" evidence="1">
    <location>
        <begin position="7"/>
        <end position="23"/>
    </location>
</feature>
<proteinExistence type="predicted"/>
<evidence type="ECO:0000313" key="2">
    <source>
        <dbReference type="EMBL" id="RWX45135.1"/>
    </source>
</evidence>
<evidence type="ECO:0000256" key="1">
    <source>
        <dbReference type="SAM" id="MobiDB-lite"/>
    </source>
</evidence>
<dbReference type="Proteomes" id="UP000287853">
    <property type="component" value="Unassembled WGS sequence"/>
</dbReference>
<accession>A0A3S3U6Z1</accession>
<feature type="region of interest" description="Disordered" evidence="1">
    <location>
        <begin position="1"/>
        <end position="30"/>
    </location>
</feature>
<keyword evidence="3" id="KW-1185">Reference proteome</keyword>
<sequence>MRGTGRGTDSNSMIKQSKNQVSKAKNVDFPPQLLNTTAEESGRQVLPAEVKAGSFDNIRKLRSLNKEKRER</sequence>
<dbReference type="EMBL" id="MTKO01000082">
    <property type="protein sequence ID" value="RWX45135.1"/>
    <property type="molecule type" value="Genomic_DNA"/>
</dbReference>
<name>A0A3S3U6Z1_9BACT</name>
<organism evidence="2 3">
    <name type="scientific">Candidatus Electrothrix aarhusensis</name>
    <dbReference type="NCBI Taxonomy" id="1859131"/>
    <lineage>
        <taxon>Bacteria</taxon>
        <taxon>Pseudomonadati</taxon>
        <taxon>Thermodesulfobacteriota</taxon>
        <taxon>Desulfobulbia</taxon>
        <taxon>Desulfobulbales</taxon>
        <taxon>Desulfobulbaceae</taxon>
        <taxon>Candidatus Electrothrix</taxon>
    </lineage>
</organism>
<reference evidence="2 3" key="1">
    <citation type="submission" date="2017-01" db="EMBL/GenBank/DDBJ databases">
        <title>The cable genome- insights into the physiology and evolution of filamentous bacteria capable of sulfide oxidation via long distance electron transfer.</title>
        <authorList>
            <person name="Schreiber L."/>
            <person name="Bjerg J.T."/>
            <person name="Boggild A."/>
            <person name="Van De Vossenberg J."/>
            <person name="Meysman F."/>
            <person name="Nielsen L.P."/>
            <person name="Schramm A."/>
            <person name="Kjeldsen K.U."/>
        </authorList>
    </citation>
    <scope>NUCLEOTIDE SEQUENCE [LARGE SCALE GENOMIC DNA]</scope>
    <source>
        <strain evidence="2">MCF</strain>
    </source>
</reference>
<protein>
    <submittedName>
        <fullName evidence="2">Uncharacterized protein</fullName>
    </submittedName>
</protein>
<evidence type="ECO:0000313" key="3">
    <source>
        <dbReference type="Proteomes" id="UP000287853"/>
    </source>
</evidence>
<comment type="caution">
    <text evidence="2">The sequence shown here is derived from an EMBL/GenBank/DDBJ whole genome shotgun (WGS) entry which is preliminary data.</text>
</comment>
<dbReference type="AlphaFoldDB" id="A0A3S3U6Z1"/>